<comment type="caution">
    <text evidence="3">The sequence shown here is derived from an EMBL/GenBank/DDBJ whole genome shotgun (WGS) entry which is preliminary data.</text>
</comment>
<dbReference type="PANTHER" id="PTHR36509">
    <property type="entry name" value="BLL3101 PROTEIN"/>
    <property type="match status" value="1"/>
</dbReference>
<dbReference type="Proteomes" id="UP000247781">
    <property type="component" value="Unassembled WGS sequence"/>
</dbReference>
<proteinExistence type="predicted"/>
<accession>A0A318HG75</accession>
<evidence type="ECO:0000259" key="2">
    <source>
        <dbReference type="Pfam" id="PF06863"/>
    </source>
</evidence>
<dbReference type="EMBL" id="QJJU01000008">
    <property type="protein sequence ID" value="PXX08462.1"/>
    <property type="molecule type" value="Genomic_DNA"/>
</dbReference>
<name>A0A318HG75_9MYCO</name>
<feature type="domain" description="DUF1254" evidence="2">
    <location>
        <begin position="75"/>
        <end position="206"/>
    </location>
</feature>
<evidence type="ECO:0000313" key="4">
    <source>
        <dbReference type="Proteomes" id="UP000247781"/>
    </source>
</evidence>
<organism evidence="3 4">
    <name type="scientific">Mycolicibacterium moriokaense</name>
    <dbReference type="NCBI Taxonomy" id="39691"/>
    <lineage>
        <taxon>Bacteria</taxon>
        <taxon>Bacillati</taxon>
        <taxon>Actinomycetota</taxon>
        <taxon>Actinomycetes</taxon>
        <taxon>Mycobacteriales</taxon>
        <taxon>Mycobacteriaceae</taxon>
        <taxon>Mycolicibacterium</taxon>
    </lineage>
</organism>
<feature type="domain" description="DUF1214" evidence="1">
    <location>
        <begin position="346"/>
        <end position="455"/>
    </location>
</feature>
<evidence type="ECO:0008006" key="5">
    <source>
        <dbReference type="Google" id="ProtNLM"/>
    </source>
</evidence>
<dbReference type="Pfam" id="PF06863">
    <property type="entry name" value="DUF1254"/>
    <property type="match status" value="1"/>
</dbReference>
<dbReference type="InterPro" id="IPR010679">
    <property type="entry name" value="DUF1254"/>
</dbReference>
<evidence type="ECO:0000313" key="3">
    <source>
        <dbReference type="EMBL" id="PXX08462.1"/>
    </source>
</evidence>
<reference evidence="3 4" key="2">
    <citation type="submission" date="2018-06" db="EMBL/GenBank/DDBJ databases">
        <title>Sequencing of bacterial isolates from soil warming experiment in Harvard Forest, Massachusetts, USA.</title>
        <authorList>
            <person name="Deangelis K.PhD."/>
        </authorList>
    </citation>
    <scope>NUCLEOTIDE SEQUENCE [LARGE SCALE GENOMIC DNA]</scope>
    <source>
        <strain evidence="3 4">GAS496</strain>
    </source>
</reference>
<dbReference type="Gene3D" id="2.60.120.600">
    <property type="entry name" value="Domain of unknown function DUF1214, C-terminal domain"/>
    <property type="match status" value="1"/>
</dbReference>
<dbReference type="Gene3D" id="2.60.40.1610">
    <property type="entry name" value="Domain of unknown function DUF1254"/>
    <property type="match status" value="1"/>
</dbReference>
<sequence>MILAIVALLAACTSKGTEETPTSSPPPSAAAVTPEQARAIAKEAYIYGFPMVDNYRVMYSYFVNKDDQEYKGGWNEIHNTARVYTPEDKAIQTPNSDTPYSSVGADLRAEPLVLTVPPIEQDRYYSLQFVDLYTYNMAYVGGRTTGNGGGKYLLAGPNWKGEKPEGINEVIRSDTDLALVLYRTQLLGPSDIDQVKKIQAGYQVQPLSAYLNQPPPAPAPAIDFVPPLTADQQKSSPQFFEILNFVMQFAPMLPSEKDLRARFETIGIGPERNFAADKLTPEMRSAIEGGMADAWNEFNTFKKDKVDTGQIGSAQFFGTADDLKGNYLNRMAGAVLGIYGNTAAGAIYPSFTNDSAAAALTGANNYTFHFASGQLPPVNAFWSLTMYELPQSLLVANPIQRYLINSPMLPSLVPDTDGGYTFYIQNESPGIDKESNWLPAPKGPFVLVLRLYWPKPDALNGVWKAPKPVKV</sequence>
<gene>
    <name evidence="3" type="ORF">C8E89_108126</name>
</gene>
<dbReference type="InterPro" id="IPR037050">
    <property type="entry name" value="DUF1254_sf"/>
</dbReference>
<dbReference type="PANTHER" id="PTHR36509:SF2">
    <property type="entry name" value="BLL3101 PROTEIN"/>
    <property type="match status" value="1"/>
</dbReference>
<dbReference type="Pfam" id="PF06742">
    <property type="entry name" value="DUF1214"/>
    <property type="match status" value="1"/>
</dbReference>
<dbReference type="InterPro" id="IPR037049">
    <property type="entry name" value="DUF1214_C_sf"/>
</dbReference>
<protein>
    <recommendedName>
        <fullName evidence="5">Cell envelope protein</fullName>
    </recommendedName>
</protein>
<dbReference type="InterPro" id="IPR010621">
    <property type="entry name" value="DUF1214"/>
</dbReference>
<keyword evidence="4" id="KW-1185">Reference proteome</keyword>
<dbReference type="SUPFAM" id="SSF160935">
    <property type="entry name" value="VPA0735-like"/>
    <property type="match status" value="1"/>
</dbReference>
<reference evidence="4" key="1">
    <citation type="submission" date="2018-05" db="EMBL/GenBank/DDBJ databases">
        <authorList>
            <person name="Deangelis K."/>
            <person name="Huntemann M."/>
            <person name="Clum A."/>
            <person name="Pillay M."/>
            <person name="Palaniappan K."/>
            <person name="Varghese N."/>
            <person name="Mikhailova N."/>
            <person name="Stamatis D."/>
            <person name="Reddy T."/>
            <person name="Daum C."/>
            <person name="Shapiro N."/>
            <person name="Ivanova N."/>
            <person name="Kyrpides N."/>
            <person name="Woyke T."/>
        </authorList>
    </citation>
    <scope>NUCLEOTIDE SEQUENCE [LARGE SCALE GENOMIC DNA]</scope>
    <source>
        <strain evidence="4">GAS496</strain>
    </source>
</reference>
<evidence type="ECO:0000259" key="1">
    <source>
        <dbReference type="Pfam" id="PF06742"/>
    </source>
</evidence>
<dbReference type="AlphaFoldDB" id="A0A318HG75"/>